<gene>
    <name evidence="1" type="ORF">VOLCADRAFT_106426</name>
</gene>
<proteinExistence type="predicted"/>
<organism evidence="2">
    <name type="scientific">Volvox carteri f. nagariensis</name>
    <dbReference type="NCBI Taxonomy" id="3068"/>
    <lineage>
        <taxon>Eukaryota</taxon>
        <taxon>Viridiplantae</taxon>
        <taxon>Chlorophyta</taxon>
        <taxon>core chlorophytes</taxon>
        <taxon>Chlorophyceae</taxon>
        <taxon>CS clade</taxon>
        <taxon>Chlamydomonadales</taxon>
        <taxon>Volvocaceae</taxon>
        <taxon>Volvox</taxon>
    </lineage>
</organism>
<dbReference type="AlphaFoldDB" id="D8U795"/>
<dbReference type="Proteomes" id="UP000001058">
    <property type="component" value="Unassembled WGS sequence"/>
</dbReference>
<reference evidence="1 2" key="1">
    <citation type="journal article" date="2010" name="Science">
        <title>Genomic analysis of organismal complexity in the multicellular green alga Volvox carteri.</title>
        <authorList>
            <person name="Prochnik S.E."/>
            <person name="Umen J."/>
            <person name="Nedelcu A.M."/>
            <person name="Hallmann A."/>
            <person name="Miller S.M."/>
            <person name="Nishii I."/>
            <person name="Ferris P."/>
            <person name="Kuo A."/>
            <person name="Mitros T."/>
            <person name="Fritz-Laylin L.K."/>
            <person name="Hellsten U."/>
            <person name="Chapman J."/>
            <person name="Simakov O."/>
            <person name="Rensing S.A."/>
            <person name="Terry A."/>
            <person name="Pangilinan J."/>
            <person name="Kapitonov V."/>
            <person name="Jurka J."/>
            <person name="Salamov A."/>
            <person name="Shapiro H."/>
            <person name="Schmutz J."/>
            <person name="Grimwood J."/>
            <person name="Lindquist E."/>
            <person name="Lucas S."/>
            <person name="Grigoriev I.V."/>
            <person name="Schmitt R."/>
            <person name="Kirk D."/>
            <person name="Rokhsar D.S."/>
        </authorList>
    </citation>
    <scope>NUCLEOTIDE SEQUENCE [LARGE SCALE GENOMIC DNA]</scope>
    <source>
        <strain evidence="2">f. Nagariensis / Eve</strain>
    </source>
</reference>
<dbReference type="KEGG" id="vcn:VOLCADRAFT_106426"/>
<keyword evidence="2" id="KW-1185">Reference proteome</keyword>
<sequence length="404" mass="43372">MQHKIKGFLNHRPVTVALTVALFARVAIALEPHVTLTSDDGTQYLLYRTGAPITAAAASDKCASAGGTLASLASAEQVAATLWSQPVVDAAAEETVLMWTGLKLTWPNKAAAHRRMLRGTINSGSDGFLANLFTSSNSVVYEDGNEDDSEDEGVALVERLLSQMDATTDFLVPTHLPGGQRRLPELIRLWLFQQQHQEQQHQQEKSGTQIARHRHLLASPDGGSPFLEGAELTWDDGSDADFVLSNTANMGFLACNRKKMAACCGAVFDIGPHPYPGSDFPTIFFYPCGAEKVSGVTQPSGFMCRTGKAAVVAELPRPTTSSLPKAPYIPPPTVQAEHLQQRRHPVQEVPAGIHVYSGRVWVQVGGSGGSTLRTWKAVKTAPVSGPVLSHLPAARGDAPRHYVG</sequence>
<evidence type="ECO:0008006" key="3">
    <source>
        <dbReference type="Google" id="ProtNLM"/>
    </source>
</evidence>
<dbReference type="RefSeq" id="XP_002954491.1">
    <property type="nucleotide sequence ID" value="XM_002954445.1"/>
</dbReference>
<dbReference type="OrthoDB" id="535088at2759"/>
<evidence type="ECO:0000313" key="2">
    <source>
        <dbReference type="Proteomes" id="UP000001058"/>
    </source>
</evidence>
<dbReference type="InParanoid" id="D8U795"/>
<accession>D8U795</accession>
<name>D8U795_VOLCA</name>
<evidence type="ECO:0000313" key="1">
    <source>
        <dbReference type="EMBL" id="EFJ44384.1"/>
    </source>
</evidence>
<dbReference type="EMBL" id="GL378364">
    <property type="protein sequence ID" value="EFJ44384.1"/>
    <property type="molecule type" value="Genomic_DNA"/>
</dbReference>
<protein>
    <recommendedName>
        <fullName evidence="3">C-type lectin domain-containing protein</fullName>
    </recommendedName>
</protein>
<dbReference type="GeneID" id="9624789"/>